<comment type="caution">
    <text evidence="10">The sequence shown here is derived from an EMBL/GenBank/DDBJ whole genome shotgun (WGS) entry which is preliminary data.</text>
</comment>
<feature type="transmembrane region" description="Helical" evidence="7">
    <location>
        <begin position="341"/>
        <end position="362"/>
    </location>
</feature>
<accession>A0A3S0PJM0</accession>
<keyword evidence="5 7" id="KW-0472">Membrane</keyword>
<dbReference type="InterPro" id="IPR025857">
    <property type="entry name" value="MacB_PCD"/>
</dbReference>
<evidence type="ECO:0000256" key="6">
    <source>
        <dbReference type="ARBA" id="ARBA00038076"/>
    </source>
</evidence>
<evidence type="ECO:0000256" key="2">
    <source>
        <dbReference type="ARBA" id="ARBA00022475"/>
    </source>
</evidence>
<feature type="domain" description="ABC3 transporter permease C-terminal" evidence="8">
    <location>
        <begin position="291"/>
        <end position="403"/>
    </location>
</feature>
<feature type="transmembrane region" description="Helical" evidence="7">
    <location>
        <begin position="15"/>
        <end position="38"/>
    </location>
</feature>
<dbReference type="OrthoDB" id="9770036at2"/>
<dbReference type="RefSeq" id="WP_126686326.1">
    <property type="nucleotide sequence ID" value="NZ_RYYV01000018.1"/>
</dbReference>
<dbReference type="Proteomes" id="UP000274358">
    <property type="component" value="Unassembled WGS sequence"/>
</dbReference>
<gene>
    <name evidence="10" type="ORF">EKH80_18765</name>
</gene>
<evidence type="ECO:0000256" key="7">
    <source>
        <dbReference type="SAM" id="Phobius"/>
    </source>
</evidence>
<evidence type="ECO:0000313" key="11">
    <source>
        <dbReference type="Proteomes" id="UP000274358"/>
    </source>
</evidence>
<keyword evidence="3 7" id="KW-0812">Transmembrane</keyword>
<dbReference type="Pfam" id="PF12704">
    <property type="entry name" value="MacB_PCD"/>
    <property type="match status" value="1"/>
</dbReference>
<evidence type="ECO:0000256" key="3">
    <source>
        <dbReference type="ARBA" id="ARBA00022692"/>
    </source>
</evidence>
<evidence type="ECO:0000259" key="9">
    <source>
        <dbReference type="Pfam" id="PF12704"/>
    </source>
</evidence>
<feature type="domain" description="MacB-like periplasmic core" evidence="9">
    <location>
        <begin position="51"/>
        <end position="249"/>
    </location>
</feature>
<dbReference type="InterPro" id="IPR003838">
    <property type="entry name" value="ABC3_permease_C"/>
</dbReference>
<feature type="transmembrane region" description="Helical" evidence="7">
    <location>
        <begin position="285"/>
        <end position="312"/>
    </location>
</feature>
<name>A0A3S0PJM0_9GAMM</name>
<evidence type="ECO:0000256" key="4">
    <source>
        <dbReference type="ARBA" id="ARBA00022989"/>
    </source>
</evidence>
<comment type="subcellular location">
    <subcellularLocation>
        <location evidence="1">Cell membrane</location>
        <topology evidence="1">Multi-pass membrane protein</topology>
    </subcellularLocation>
</comment>
<evidence type="ECO:0000259" key="8">
    <source>
        <dbReference type="Pfam" id="PF02687"/>
    </source>
</evidence>
<dbReference type="PANTHER" id="PTHR30572:SF4">
    <property type="entry name" value="ABC TRANSPORTER PERMEASE YTRF"/>
    <property type="match status" value="1"/>
</dbReference>
<dbReference type="GO" id="GO:0005886">
    <property type="term" value="C:plasma membrane"/>
    <property type="evidence" value="ECO:0007669"/>
    <property type="project" value="UniProtKB-SubCell"/>
</dbReference>
<comment type="similarity">
    <text evidence="6">Belongs to the ABC-4 integral membrane protein family.</text>
</comment>
<keyword evidence="11" id="KW-1185">Reference proteome</keyword>
<organism evidence="10 11">
    <name type="scientific">Dyella choica</name>
    <dbReference type="NCBI Taxonomy" id="1927959"/>
    <lineage>
        <taxon>Bacteria</taxon>
        <taxon>Pseudomonadati</taxon>
        <taxon>Pseudomonadota</taxon>
        <taxon>Gammaproteobacteria</taxon>
        <taxon>Lysobacterales</taxon>
        <taxon>Rhodanobacteraceae</taxon>
        <taxon>Dyella</taxon>
    </lineage>
</organism>
<dbReference type="Pfam" id="PF02687">
    <property type="entry name" value="FtsX"/>
    <property type="match status" value="1"/>
</dbReference>
<dbReference type="EMBL" id="RYYV01000018">
    <property type="protein sequence ID" value="RUL71432.1"/>
    <property type="molecule type" value="Genomic_DNA"/>
</dbReference>
<dbReference type="GO" id="GO:0022857">
    <property type="term" value="F:transmembrane transporter activity"/>
    <property type="evidence" value="ECO:0007669"/>
    <property type="project" value="TreeGrafter"/>
</dbReference>
<protein>
    <submittedName>
        <fullName evidence="10">FtsX-like permease family protein</fullName>
    </submittedName>
</protein>
<reference evidence="10 11" key="1">
    <citation type="submission" date="2018-12" db="EMBL/GenBank/DDBJ databases">
        <title>Dyella dinghuensis sp. nov. DHOA06 and Dyella choica sp. nov. 4M-K27, isolated from forest soil.</title>
        <authorList>
            <person name="Qiu L.-H."/>
            <person name="Gao Z.-H."/>
        </authorList>
    </citation>
    <scope>NUCLEOTIDE SEQUENCE [LARGE SCALE GENOMIC DNA]</scope>
    <source>
        <strain evidence="10 11">4M-K27</strain>
    </source>
</reference>
<evidence type="ECO:0000256" key="5">
    <source>
        <dbReference type="ARBA" id="ARBA00023136"/>
    </source>
</evidence>
<dbReference type="InterPro" id="IPR050250">
    <property type="entry name" value="Macrolide_Exporter_MacB"/>
</dbReference>
<evidence type="ECO:0000313" key="10">
    <source>
        <dbReference type="EMBL" id="RUL71432.1"/>
    </source>
</evidence>
<keyword evidence="2" id="KW-1003">Cell membrane</keyword>
<feature type="transmembrane region" description="Helical" evidence="7">
    <location>
        <begin position="374"/>
        <end position="396"/>
    </location>
</feature>
<evidence type="ECO:0000256" key="1">
    <source>
        <dbReference type="ARBA" id="ARBA00004651"/>
    </source>
</evidence>
<sequence length="410" mass="44665">MQIKPILTAMRHHKAGTILIAFQIALTLAIVCNALFIIQQRVTRVMRPSGVEEANLFAIDNQWADSASVQNVGAQIRADLTALRQLGSVQDAYATNSFPLRGWGWDNYVRLRPDQVHRTSDSAIFFTDDHTLATLGVKLIEGRNFTSSEAHDVSIKTLAAWPEIIISKDLAKKTFPDGHAVGKPLYVNSDASPSVVVGVTDTLQSHMTDSDITPFAYDAVLVPGYLLQGMTRYVIRARPGQLQAAMRDAKRALVTQSRMRIIDPKDGVRTFAQVRAKAYERDYGMAMLMGIVSVVLLAITAAGIVGLTSFWVGQRRKQIGIRRALGATRADILSYFLTENAMIGGCGVIVGILLALGINLWMVMRFEMAHLSGLYVLIAAAILLLLGQGAVLAPALRASRVSPVEATRPA</sequence>
<keyword evidence="4 7" id="KW-1133">Transmembrane helix</keyword>
<dbReference type="PANTHER" id="PTHR30572">
    <property type="entry name" value="MEMBRANE COMPONENT OF TRANSPORTER-RELATED"/>
    <property type="match status" value="1"/>
</dbReference>
<dbReference type="AlphaFoldDB" id="A0A3S0PJM0"/>
<proteinExistence type="inferred from homology"/>